<evidence type="ECO:0000256" key="1">
    <source>
        <dbReference type="SAM" id="MobiDB-lite"/>
    </source>
</evidence>
<keyword evidence="3" id="KW-1185">Reference proteome</keyword>
<dbReference type="Proteomes" id="UP001500724">
    <property type="component" value="Unassembled WGS sequence"/>
</dbReference>
<dbReference type="EMBL" id="BAAAGU010000009">
    <property type="protein sequence ID" value="GAA0637558.1"/>
    <property type="molecule type" value="Genomic_DNA"/>
</dbReference>
<evidence type="ECO:0000313" key="3">
    <source>
        <dbReference type="Proteomes" id="UP001500724"/>
    </source>
</evidence>
<proteinExistence type="predicted"/>
<evidence type="ECO:0000313" key="2">
    <source>
        <dbReference type="EMBL" id="GAA0637558.1"/>
    </source>
</evidence>
<dbReference type="RefSeq" id="WP_343998351.1">
    <property type="nucleotide sequence ID" value="NZ_BAAAGU010000009.1"/>
</dbReference>
<accession>A0ABP3SGB3</accession>
<gene>
    <name evidence="2" type="ORF">GCM10009535_12460</name>
</gene>
<protein>
    <recommendedName>
        <fullName evidence="4">Helix-turn-helix domain-containing protein</fullName>
    </recommendedName>
</protein>
<evidence type="ECO:0008006" key="4">
    <source>
        <dbReference type="Google" id="ProtNLM"/>
    </source>
</evidence>
<comment type="caution">
    <text evidence="2">The sequence shown here is derived from an EMBL/GenBank/DDBJ whole genome shotgun (WGS) entry which is preliminary data.</text>
</comment>
<feature type="region of interest" description="Disordered" evidence="1">
    <location>
        <begin position="104"/>
        <end position="176"/>
    </location>
</feature>
<feature type="region of interest" description="Disordered" evidence="1">
    <location>
        <begin position="242"/>
        <end position="282"/>
    </location>
</feature>
<name>A0ABP3SGB3_9ACTN</name>
<sequence>MGYELRRQLREALGPEITGLQRAVALEIADDANERTRRSAAPLEKLALWTGAKDTSVIRNALKRLAAAGWEFRVPIGKGKDGRTLYAVPGQRMTFFVPHFEGGATATPKGEQGLPLGVATATPHGEQGGAGAHSEGATAHSEGAVAPPFSSDSSDSSRKQASEQGGARAPKPPATIPEFARPLVDRITHADVLVRWGLSESEWFQIHSLIKKCGIEPMAAFAVKVAARTPVESARYFLPGWRELPPQPEPDATGRPPLRAVSGGWQPFKNPENQDVYDEPLI</sequence>
<organism evidence="2 3">
    <name type="scientific">Streptomyces thermocarboxydovorans</name>
    <dbReference type="NCBI Taxonomy" id="59298"/>
    <lineage>
        <taxon>Bacteria</taxon>
        <taxon>Bacillati</taxon>
        <taxon>Actinomycetota</taxon>
        <taxon>Actinomycetes</taxon>
        <taxon>Kitasatosporales</taxon>
        <taxon>Streptomycetaceae</taxon>
        <taxon>Streptomyces</taxon>
    </lineage>
</organism>
<reference evidence="3" key="1">
    <citation type="journal article" date="2019" name="Int. J. Syst. Evol. Microbiol.">
        <title>The Global Catalogue of Microorganisms (GCM) 10K type strain sequencing project: providing services to taxonomists for standard genome sequencing and annotation.</title>
        <authorList>
            <consortium name="The Broad Institute Genomics Platform"/>
            <consortium name="The Broad Institute Genome Sequencing Center for Infectious Disease"/>
            <person name="Wu L."/>
            <person name="Ma J."/>
        </authorList>
    </citation>
    <scope>NUCLEOTIDE SEQUENCE [LARGE SCALE GENOMIC DNA]</scope>
    <source>
        <strain evidence="3">JCM 10367</strain>
    </source>
</reference>